<dbReference type="Pfam" id="PF16976">
    <property type="entry name" value="RcpC"/>
    <property type="match status" value="1"/>
</dbReference>
<feature type="domain" description="SAF" evidence="1">
    <location>
        <begin position="41"/>
        <end position="101"/>
    </location>
</feature>
<dbReference type="InterPro" id="IPR013974">
    <property type="entry name" value="SAF"/>
</dbReference>
<protein>
    <submittedName>
        <fullName evidence="2">Flp pilus assembly protein CpaB</fullName>
    </submittedName>
</protein>
<sequence length="292" mass="29742">MTWLLRGLALVLAIGAVIAAFVGYRLSTQPAAVQRPVPPAVQVVQSIQPLRAGEPVRADDVALKPVPIKPAGSFTAPAQVVGQAPIADIAPGETLTRVHFPVEGRILRGLRAGERAVAIKVDDVVGLGGFAQPGDRVDVLLYLRGAQETGNASSAQVVLAGVRLLAYGESVLQPQAATEEGEGVAARAADTSQKLAGRPRTTTTSAVLAIPEAAASRLMLAASSGALRLSLRPAESPAAAVAVDPGPTLVRLAELAQVSPPAAKKPAKRGAGAPAVMLHEGDTVRAIGAPSR</sequence>
<name>A0AA49FL94_9PROT</name>
<evidence type="ECO:0000313" key="2">
    <source>
        <dbReference type="EMBL" id="WIM05778.1"/>
    </source>
</evidence>
<gene>
    <name evidence="2" type="primary">cpaB</name>
    <name evidence="2" type="ORF">OHM77_00385</name>
</gene>
<dbReference type="InterPro" id="IPR017592">
    <property type="entry name" value="Pilus_assmbl_Flp-typ_CpaB"/>
</dbReference>
<dbReference type="NCBIfam" id="TIGR03177">
    <property type="entry name" value="pilus_cpaB"/>
    <property type="match status" value="1"/>
</dbReference>
<proteinExistence type="predicted"/>
<dbReference type="SMART" id="SM00858">
    <property type="entry name" value="SAF"/>
    <property type="match status" value="1"/>
</dbReference>
<reference evidence="2" key="1">
    <citation type="journal article" date="2023" name="Nat. Microbiol.">
        <title>Enrichment and characterization of a nitric oxide-reducing microbial community in a continuous bioreactor.</title>
        <authorList>
            <person name="Garrido-Amador P."/>
            <person name="Stortenbeker N."/>
            <person name="Wessels H.J.C.T."/>
            <person name="Speth D.R."/>
            <person name="Garcia-Heredia I."/>
            <person name="Kartal B."/>
        </authorList>
    </citation>
    <scope>NUCLEOTIDE SEQUENCE</scope>
    <source>
        <strain evidence="2">MAG1</strain>
    </source>
</reference>
<dbReference type="Pfam" id="PF08666">
    <property type="entry name" value="SAF"/>
    <property type="match status" value="1"/>
</dbReference>
<dbReference type="AlphaFoldDB" id="A0AA49FL94"/>
<dbReference type="KEGG" id="npv:OHM77_00385"/>
<evidence type="ECO:0000259" key="1">
    <source>
        <dbReference type="SMART" id="SM00858"/>
    </source>
</evidence>
<dbReference type="Proteomes" id="UP001234916">
    <property type="component" value="Chromosome"/>
</dbReference>
<organism evidence="2">
    <name type="scientific">Candidatus Nitricoxidivorans perseverans</name>
    <dbReference type="NCBI Taxonomy" id="2975601"/>
    <lineage>
        <taxon>Bacteria</taxon>
        <taxon>Pseudomonadati</taxon>
        <taxon>Pseudomonadota</taxon>
        <taxon>Betaproteobacteria</taxon>
        <taxon>Nitrosomonadales</taxon>
        <taxon>Sterolibacteriaceae</taxon>
        <taxon>Candidatus Nitricoxidivorans</taxon>
    </lineage>
</organism>
<dbReference type="CDD" id="cd11614">
    <property type="entry name" value="SAF_CpaB_FlgA_like"/>
    <property type="match status" value="1"/>
</dbReference>
<accession>A0AA49FL94</accession>
<dbReference type="EMBL" id="CP107246">
    <property type="protein sequence ID" value="WIM05778.1"/>
    <property type="molecule type" value="Genomic_DNA"/>
</dbReference>
<dbReference type="InterPro" id="IPR031571">
    <property type="entry name" value="RcpC_dom"/>
</dbReference>